<dbReference type="AlphaFoldDB" id="A0A2V4E319"/>
<dbReference type="OrthoDB" id="1550902at2"/>
<evidence type="ECO:0000313" key="1">
    <source>
        <dbReference type="EMBL" id="PXZ04013.1"/>
    </source>
</evidence>
<evidence type="ECO:0000313" key="4">
    <source>
        <dbReference type="Proteomes" id="UP000247932"/>
    </source>
</evidence>
<dbReference type="InterPro" id="IPR016912">
    <property type="entry name" value="Phage_P2_GpU"/>
</dbReference>
<gene>
    <name evidence="2" type="ORF">DKK70_07245</name>
    <name evidence="1" type="ORF">DKK79_06465</name>
</gene>
<name>A0A2V4E319_9GAMM</name>
<dbReference type="EMBL" id="QGLP01000005">
    <property type="protein sequence ID" value="PXZ04013.1"/>
    <property type="molecule type" value="Genomic_DNA"/>
</dbReference>
<dbReference type="InterPro" id="IPR009734">
    <property type="entry name" value="Myoviridae_GpU"/>
</dbReference>
<organism evidence="2 4">
    <name type="scientific">Gilliamella apicola</name>
    <dbReference type="NCBI Taxonomy" id="1196095"/>
    <lineage>
        <taxon>Bacteria</taxon>
        <taxon>Pseudomonadati</taxon>
        <taxon>Pseudomonadota</taxon>
        <taxon>Gammaproteobacteria</taxon>
        <taxon>Orbales</taxon>
        <taxon>Orbaceae</taxon>
        <taxon>Gilliamella</taxon>
    </lineage>
</organism>
<comment type="caution">
    <text evidence="2">The sequence shown here is derived from an EMBL/GenBank/DDBJ whole genome shotgun (WGS) entry which is preliminary data.</text>
</comment>
<evidence type="ECO:0000313" key="3">
    <source>
        <dbReference type="Proteomes" id="UP000247483"/>
    </source>
</evidence>
<accession>A0A2V4E319</accession>
<evidence type="ECO:0000313" key="2">
    <source>
        <dbReference type="EMBL" id="PXZ07632.1"/>
    </source>
</evidence>
<dbReference type="EMBL" id="QGLR01000009">
    <property type="protein sequence ID" value="PXZ07632.1"/>
    <property type="molecule type" value="Genomic_DNA"/>
</dbReference>
<sequence>MMMCYGFFVFSLKTLPYQEMTLNKSWNWASNNRVNKRSALQFTGPNNETITLSGSVFSELTHGRVSIEVLERMAYLSVPLPLIQGDGVPLGFFVLNGVERKYTELDRHGAPRKINFTIKLTKVDISDFFDEGIIKDIIDIIDIII</sequence>
<dbReference type="Pfam" id="PF06995">
    <property type="entry name" value="Phage_P2_GpU"/>
    <property type="match status" value="1"/>
</dbReference>
<dbReference type="Proteomes" id="UP000247483">
    <property type="component" value="Unassembled WGS sequence"/>
</dbReference>
<reference evidence="3 4" key="1">
    <citation type="submission" date="2018-05" db="EMBL/GenBank/DDBJ databases">
        <title>Reference genomes for bee gut microbiota database.</title>
        <authorList>
            <person name="Ellegaard K.M."/>
        </authorList>
    </citation>
    <scope>NUCLEOTIDE SEQUENCE [LARGE SCALE GENOMIC DNA]</scope>
    <source>
        <strain evidence="1 3">ESL0177</strain>
        <strain evidence="2 4">ESL0182</strain>
    </source>
</reference>
<dbReference type="Proteomes" id="UP000247932">
    <property type="component" value="Unassembled WGS sequence"/>
</dbReference>
<dbReference type="PIRSF" id="PIRSF029208">
    <property type="entry name" value="Phage_tail_GPU"/>
    <property type="match status" value="1"/>
</dbReference>
<proteinExistence type="predicted"/>
<dbReference type="RefSeq" id="WP_110423387.1">
    <property type="nucleotide sequence ID" value="NZ_QGLP01000005.1"/>
</dbReference>
<keyword evidence="4" id="KW-1185">Reference proteome</keyword>
<protein>
    <submittedName>
        <fullName evidence="2">Phage tail protein</fullName>
    </submittedName>
</protein>